<evidence type="ECO:0000256" key="1">
    <source>
        <dbReference type="ARBA" id="ARBA00004126"/>
    </source>
</evidence>
<sequence length="203" mass="21800">MVSQLAAAERTVRAREPLRLSRPADQLQQDFQRFTELRDELARAEPRVLALRDAAQLLKDDGEDVCRRLNELRLRLKSLRKLSGVYALKLGAALARAPGGAPHTHVIMAAAASSSAQLLEEPEPALPLDDGVVPSSEHEAAALGGVRRGLRFVLRVARASLPFQALLLLLLGAAALAPLSPSDCRAGPSLSPVLRFPHGPPPM</sequence>
<dbReference type="InterPro" id="IPR052403">
    <property type="entry name" value="LINC-complex_assoc"/>
</dbReference>
<dbReference type="GO" id="GO:0051015">
    <property type="term" value="F:actin filament binding"/>
    <property type="evidence" value="ECO:0007669"/>
    <property type="project" value="TreeGrafter"/>
</dbReference>
<evidence type="ECO:0000256" key="7">
    <source>
        <dbReference type="ARBA" id="ARBA00023242"/>
    </source>
</evidence>
<evidence type="ECO:0000313" key="10">
    <source>
        <dbReference type="EMBL" id="CAG9579061.1"/>
    </source>
</evidence>
<keyword evidence="5" id="KW-1133">Transmembrane helix</keyword>
<organism evidence="10 11">
    <name type="scientific">Danaus chrysippus</name>
    <name type="common">African queen</name>
    <dbReference type="NCBI Taxonomy" id="151541"/>
    <lineage>
        <taxon>Eukaryota</taxon>
        <taxon>Metazoa</taxon>
        <taxon>Ecdysozoa</taxon>
        <taxon>Arthropoda</taxon>
        <taxon>Hexapoda</taxon>
        <taxon>Insecta</taxon>
        <taxon>Pterygota</taxon>
        <taxon>Neoptera</taxon>
        <taxon>Endopterygota</taxon>
        <taxon>Lepidoptera</taxon>
        <taxon>Glossata</taxon>
        <taxon>Ditrysia</taxon>
        <taxon>Papilionoidea</taxon>
        <taxon>Nymphalidae</taxon>
        <taxon>Danainae</taxon>
        <taxon>Danaini</taxon>
        <taxon>Danaina</taxon>
        <taxon>Danaus</taxon>
        <taxon>Anosia</taxon>
    </lineage>
</organism>
<keyword evidence="11" id="KW-1185">Reference proteome</keyword>
<gene>
    <name evidence="10" type="ORF">DCHRY22_LOCUS13052</name>
</gene>
<evidence type="ECO:0000256" key="5">
    <source>
        <dbReference type="ARBA" id="ARBA00022989"/>
    </source>
</evidence>
<dbReference type="OrthoDB" id="6618337at2759"/>
<reference evidence="10" key="1">
    <citation type="submission" date="2021-09" db="EMBL/GenBank/DDBJ databases">
        <authorList>
            <person name="Martin H S."/>
        </authorList>
    </citation>
    <scope>NUCLEOTIDE SEQUENCE</scope>
</reference>
<dbReference type="Proteomes" id="UP000789524">
    <property type="component" value="Unassembled WGS sequence"/>
</dbReference>
<evidence type="ECO:0000256" key="6">
    <source>
        <dbReference type="ARBA" id="ARBA00023136"/>
    </source>
</evidence>
<comment type="caution">
    <text evidence="10">The sequence shown here is derived from an EMBL/GenBank/DDBJ whole genome shotgun (WGS) entry which is preliminary data.</text>
</comment>
<dbReference type="PROSITE" id="PS51049">
    <property type="entry name" value="KASH"/>
    <property type="match status" value="1"/>
</dbReference>
<comment type="subcellular location">
    <subcellularLocation>
        <location evidence="1">Nucleus membrane</location>
    </subcellularLocation>
</comment>
<dbReference type="GO" id="GO:0034993">
    <property type="term" value="C:meiotic nuclear membrane microtubule tethering complex"/>
    <property type="evidence" value="ECO:0007669"/>
    <property type="project" value="TreeGrafter"/>
</dbReference>
<evidence type="ECO:0000313" key="11">
    <source>
        <dbReference type="Proteomes" id="UP000789524"/>
    </source>
</evidence>
<feature type="domain" description="KASH" evidence="9">
    <location>
        <begin position="150"/>
        <end position="203"/>
    </location>
</feature>
<keyword evidence="4" id="KW-0677">Repeat</keyword>
<evidence type="ECO:0000256" key="2">
    <source>
        <dbReference type="ARBA" id="ARBA00008619"/>
    </source>
</evidence>
<keyword evidence="7" id="KW-0539">Nucleus</keyword>
<protein>
    <submittedName>
        <fullName evidence="10">(African queen) hypothetical protein</fullName>
    </submittedName>
</protein>
<dbReference type="AlphaFoldDB" id="A0A8J2REG3"/>
<dbReference type="EMBL" id="CAKASE010000078">
    <property type="protein sequence ID" value="CAG9579061.1"/>
    <property type="molecule type" value="Genomic_DNA"/>
</dbReference>
<dbReference type="Pfam" id="PF10541">
    <property type="entry name" value="KASH"/>
    <property type="match status" value="1"/>
</dbReference>
<dbReference type="GO" id="GO:0007097">
    <property type="term" value="P:nuclear migration"/>
    <property type="evidence" value="ECO:0007669"/>
    <property type="project" value="TreeGrafter"/>
</dbReference>
<dbReference type="SMART" id="SM01249">
    <property type="entry name" value="KASH"/>
    <property type="match status" value="1"/>
</dbReference>
<name>A0A8J2REG3_9NEOP</name>
<feature type="topological domain" description="Perinuclear space" evidence="8">
    <location>
        <begin position="180"/>
        <end position="203"/>
    </location>
</feature>
<keyword evidence="3 8" id="KW-0812">Transmembrane</keyword>
<dbReference type="GO" id="GO:0005640">
    <property type="term" value="C:nuclear outer membrane"/>
    <property type="evidence" value="ECO:0007669"/>
    <property type="project" value="TreeGrafter"/>
</dbReference>
<evidence type="ECO:0000256" key="4">
    <source>
        <dbReference type="ARBA" id="ARBA00022737"/>
    </source>
</evidence>
<evidence type="ECO:0000259" key="9">
    <source>
        <dbReference type="PROSITE" id="PS51049"/>
    </source>
</evidence>
<dbReference type="SUPFAM" id="SSF46966">
    <property type="entry name" value="Spectrin repeat"/>
    <property type="match status" value="1"/>
</dbReference>
<evidence type="ECO:0000256" key="3">
    <source>
        <dbReference type="ARBA" id="ARBA00022692"/>
    </source>
</evidence>
<comment type="similarity">
    <text evidence="2">Belongs to the nesprin family.</text>
</comment>
<dbReference type="Gene3D" id="1.20.58.60">
    <property type="match status" value="1"/>
</dbReference>
<dbReference type="InterPro" id="IPR012315">
    <property type="entry name" value="KASH"/>
</dbReference>
<dbReference type="PANTHER" id="PTHR47535">
    <property type="entry name" value="MUSCLE-SPECIFIC PROTEIN 300 KDA, ISOFORM G"/>
    <property type="match status" value="1"/>
</dbReference>
<dbReference type="GO" id="GO:0005737">
    <property type="term" value="C:cytoplasm"/>
    <property type="evidence" value="ECO:0007669"/>
    <property type="project" value="TreeGrafter"/>
</dbReference>
<dbReference type="PANTHER" id="PTHR47535:SF1">
    <property type="entry name" value="NESPRIN-1"/>
    <property type="match status" value="1"/>
</dbReference>
<proteinExistence type="inferred from homology"/>
<keyword evidence="6 8" id="KW-0472">Membrane</keyword>
<feature type="topological domain" description="Cytoplasmic" evidence="8">
    <location>
        <begin position="1"/>
        <end position="158"/>
    </location>
</feature>
<accession>A0A8J2REG3</accession>
<evidence type="ECO:0000256" key="8">
    <source>
        <dbReference type="PROSITE-ProRule" id="PRU00385"/>
    </source>
</evidence>